<gene>
    <name evidence="6" type="ORF">COMA2_180106</name>
</gene>
<dbReference type="InterPro" id="IPR028345">
    <property type="entry name" value="Antibiotic_NAT-like"/>
</dbReference>
<keyword evidence="7" id="KW-1185">Reference proteome</keyword>
<keyword evidence="3 5" id="KW-0808">Transferase</keyword>
<dbReference type="RefSeq" id="WP_090896073.1">
    <property type="nucleotide sequence ID" value="NZ_CZPZ01000010.1"/>
</dbReference>
<evidence type="ECO:0000256" key="4">
    <source>
        <dbReference type="ARBA" id="ARBA00023315"/>
    </source>
</evidence>
<dbReference type="GO" id="GO:0046353">
    <property type="term" value="F:aminoglycoside 3-N-acetyltransferase activity"/>
    <property type="evidence" value="ECO:0007669"/>
    <property type="project" value="UniProtKB-EC"/>
</dbReference>
<comment type="catalytic activity">
    <reaction evidence="5">
        <text>a 2-deoxystreptamine antibiotic + acetyl-CoA = an N(3)-acetyl-2-deoxystreptamine antibiotic + CoA + H(+)</text>
        <dbReference type="Rhea" id="RHEA:12665"/>
        <dbReference type="ChEBI" id="CHEBI:15378"/>
        <dbReference type="ChEBI" id="CHEBI:57287"/>
        <dbReference type="ChEBI" id="CHEBI:57288"/>
        <dbReference type="ChEBI" id="CHEBI:57921"/>
        <dbReference type="ChEBI" id="CHEBI:77452"/>
        <dbReference type="EC" id="2.3.1.81"/>
    </reaction>
</comment>
<organism evidence="6 7">
    <name type="scientific">Candidatus Nitrospira nitrificans</name>
    <dbReference type="NCBI Taxonomy" id="1742973"/>
    <lineage>
        <taxon>Bacteria</taxon>
        <taxon>Pseudomonadati</taxon>
        <taxon>Nitrospirota</taxon>
        <taxon>Nitrospiria</taxon>
        <taxon>Nitrospirales</taxon>
        <taxon>Nitrospiraceae</taxon>
        <taxon>Nitrospira</taxon>
    </lineage>
</organism>
<dbReference type="PANTHER" id="PTHR11104">
    <property type="entry name" value="AMINOGLYCOSIDE N3-ACETYLTRANSFERASE"/>
    <property type="match status" value="1"/>
</dbReference>
<dbReference type="PANTHER" id="PTHR11104:SF0">
    <property type="entry name" value="SPBETA PROPHAGE-DERIVED AMINOGLYCOSIDE N(3')-ACETYLTRANSFERASE-LIKE PROTEIN YOKD"/>
    <property type="match status" value="1"/>
</dbReference>
<dbReference type="AlphaFoldDB" id="A0A0S4LFI6"/>
<dbReference type="OrthoDB" id="7330654at2"/>
<dbReference type="InterPro" id="IPR003679">
    <property type="entry name" value="Amioglycoside_AcTrfase"/>
</dbReference>
<proteinExistence type="inferred from homology"/>
<dbReference type="GO" id="GO:0046677">
    <property type="term" value="P:response to antibiotic"/>
    <property type="evidence" value="ECO:0007669"/>
    <property type="project" value="UniProtKB-KW"/>
</dbReference>
<dbReference type="SUPFAM" id="SSF110710">
    <property type="entry name" value="TTHA0583/YokD-like"/>
    <property type="match status" value="1"/>
</dbReference>
<dbReference type="STRING" id="1742973.COMA2_180106"/>
<dbReference type="EMBL" id="CZPZ01000010">
    <property type="protein sequence ID" value="CUS34756.1"/>
    <property type="molecule type" value="Genomic_DNA"/>
</dbReference>
<evidence type="ECO:0000256" key="3">
    <source>
        <dbReference type="ARBA" id="ARBA00022679"/>
    </source>
</evidence>
<reference evidence="7" key="1">
    <citation type="submission" date="2015-10" db="EMBL/GenBank/DDBJ databases">
        <authorList>
            <person name="Luecker S."/>
            <person name="Luecker S."/>
        </authorList>
    </citation>
    <scope>NUCLEOTIDE SEQUENCE [LARGE SCALE GENOMIC DNA]</scope>
</reference>
<evidence type="ECO:0000256" key="1">
    <source>
        <dbReference type="ARBA" id="ARBA00006383"/>
    </source>
</evidence>
<accession>A0A0S4LFI6</accession>
<evidence type="ECO:0000256" key="2">
    <source>
        <dbReference type="ARBA" id="ARBA00012882"/>
    </source>
</evidence>
<name>A0A0S4LFI6_9BACT</name>
<comment type="similarity">
    <text evidence="1 5">Belongs to the antibiotic N-acetyltransferase family.</text>
</comment>
<dbReference type="EC" id="2.3.1.-" evidence="5"/>
<evidence type="ECO:0000313" key="6">
    <source>
        <dbReference type="EMBL" id="CUS34756.1"/>
    </source>
</evidence>
<dbReference type="Proteomes" id="UP000198736">
    <property type="component" value="Unassembled WGS sequence"/>
</dbReference>
<evidence type="ECO:0000313" key="7">
    <source>
        <dbReference type="Proteomes" id="UP000198736"/>
    </source>
</evidence>
<evidence type="ECO:0000256" key="5">
    <source>
        <dbReference type="RuleBase" id="RU365031"/>
    </source>
</evidence>
<dbReference type="Pfam" id="PF02522">
    <property type="entry name" value="Antibiotic_NAT"/>
    <property type="match status" value="1"/>
</dbReference>
<sequence>MRRVFHKALSVLRNGNVSRALKKYLVKRGRYYTYQASGPLTQQKIVSALRDLELSTGDVVCVHSSFSSLGYVEGGPETLIRALEEVVGSSGTIMMPTFSMGSSMLSYLESGEVFDVGKTPSKVGAVTETFRKWPGVRRSLHPTNSVAAKGRLAKDLLDGHHHSARPFGLETPFGRLAPFNGKILMINTHIHSFLHHVQDLVDFPNLYLDGTRKARIIDETGAESTIETQVMRVRVPYYLILPGTDGFQEDYALLHDYALIFPESRGPALLQAGFRLNNHPDIWGRRESLEAKNILRTADLGAARVGLLQAASFLHEVRPAMESVLTRFRASYDVERIKSLDLPYL</sequence>
<keyword evidence="5" id="KW-0046">Antibiotic resistance</keyword>
<protein>
    <recommendedName>
        <fullName evidence="2 5">Aminoglycoside N(3)-acetyltransferase</fullName>
        <ecNumber evidence="5">2.3.1.-</ecNumber>
    </recommendedName>
</protein>
<keyword evidence="4 5" id="KW-0012">Acyltransferase</keyword>